<dbReference type="PROSITE" id="PS51257">
    <property type="entry name" value="PROKAR_LIPOPROTEIN"/>
    <property type="match status" value="1"/>
</dbReference>
<dbReference type="Proteomes" id="UP001202550">
    <property type="component" value="Unassembled WGS sequence"/>
</dbReference>
<dbReference type="RefSeq" id="WP_249058066.1">
    <property type="nucleotide sequence ID" value="NZ_JALZWP010000006.1"/>
</dbReference>
<evidence type="ECO:0000313" key="2">
    <source>
        <dbReference type="Proteomes" id="UP001202550"/>
    </source>
</evidence>
<name>A0ABT0M1L0_9RHOB</name>
<comment type="caution">
    <text evidence="1">The sequence shown here is derived from an EMBL/GenBank/DDBJ whole genome shotgun (WGS) entry which is preliminary data.</text>
</comment>
<dbReference type="EMBL" id="JALZWP010000006">
    <property type="protein sequence ID" value="MCL1628736.1"/>
    <property type="molecule type" value="Genomic_DNA"/>
</dbReference>
<accession>A0ABT0M1L0</accession>
<proteinExistence type="predicted"/>
<gene>
    <name evidence="1" type="ORF">M3N55_08330</name>
</gene>
<protein>
    <submittedName>
        <fullName evidence="1">Propanediol utilization protein</fullName>
    </submittedName>
</protein>
<sequence>MARHVLDQTGHFGEWLQGRLGPNGPVALVSLSCPIPVLRATYLPGRGALRLQGAGLTAGRAQRFLQDLGCNLPGRVRLRPHVPAGQGRGVSTASLVALARLAGFAGPKSALARACLRAEGASDPLWHAQPEHLLWASRLGVGLQPLPALPHYEIVGGLWGRGQRTDPCDMRFPGIEDLVVQWRQARKLAEFAALASASAERCLALRGPMNDPTARLAAQTGALGWVAAHTGSARGLVFAPGTVPHGLTAQMRAAGFRDVLTFRGGGDVPAQTDWNPRNN</sequence>
<reference evidence="1 2" key="1">
    <citation type="submission" date="2022-05" db="EMBL/GenBank/DDBJ databases">
        <title>Seasonal and diel survey of microbial diversity of the Tyrrhenian coast.</title>
        <authorList>
            <person name="Gattoni G."/>
            <person name="Corral P."/>
        </authorList>
    </citation>
    <scope>NUCLEOTIDE SEQUENCE [LARGE SCALE GENOMIC DNA]</scope>
    <source>
        <strain evidence="1 2">V10</strain>
    </source>
</reference>
<keyword evidence="2" id="KW-1185">Reference proteome</keyword>
<organism evidence="1 2">
    <name type="scientific">Roseinatronobacter domitianus</name>
    <dbReference type="NCBI Taxonomy" id="2940293"/>
    <lineage>
        <taxon>Bacteria</taxon>
        <taxon>Pseudomonadati</taxon>
        <taxon>Pseudomonadota</taxon>
        <taxon>Alphaproteobacteria</taxon>
        <taxon>Rhodobacterales</taxon>
        <taxon>Paracoccaceae</taxon>
        <taxon>Roseinatronobacter</taxon>
    </lineage>
</organism>
<evidence type="ECO:0000313" key="1">
    <source>
        <dbReference type="EMBL" id="MCL1628736.1"/>
    </source>
</evidence>